<evidence type="ECO:0000313" key="4">
    <source>
        <dbReference type="EMBL" id="PNR27230.1"/>
    </source>
</evidence>
<keyword evidence="1" id="KW-1133">Transmembrane helix</keyword>
<organism evidence="4">
    <name type="scientific">Physcomitrium patens</name>
    <name type="common">Spreading-leaved earth moss</name>
    <name type="synonym">Physcomitrella patens</name>
    <dbReference type="NCBI Taxonomy" id="3218"/>
    <lineage>
        <taxon>Eukaryota</taxon>
        <taxon>Viridiplantae</taxon>
        <taxon>Streptophyta</taxon>
        <taxon>Embryophyta</taxon>
        <taxon>Bryophyta</taxon>
        <taxon>Bryophytina</taxon>
        <taxon>Bryopsida</taxon>
        <taxon>Funariidae</taxon>
        <taxon>Funariales</taxon>
        <taxon>Funariaceae</taxon>
        <taxon>Physcomitrium</taxon>
    </lineage>
</organism>
<sequence>MATRAMVSLVILLFLSCAPLVPAQVPSPAPAVFTPVAPPPAKVTPPIVCTLPNTTMISPNYCNAHDEQSMENQTAVCDGFLTMSVDIPSAECCTGLNNVAYNRTACICKKAFYPPTNHNASRQLGLPRLCGVRTDLCGQCPMFTVPSGSGDSSNLTPPTPRLAETSTASTVGAISMAVIFGVLLVGFIVFFGLMLIRKRREKNNAAAPFQAPPPGGAF</sequence>
<dbReference type="EnsemblPlants" id="Pp3c25_180V3.4">
    <property type="protein sequence ID" value="Pp3c25_180V3.4"/>
    <property type="gene ID" value="Pp3c25_180"/>
</dbReference>
<keyword evidence="2" id="KW-0732">Signal</keyword>
<feature type="signal peptide" evidence="2">
    <location>
        <begin position="1"/>
        <end position="23"/>
    </location>
</feature>
<protein>
    <recommendedName>
        <fullName evidence="3">Bifunctional inhibitor/plant lipid transfer protein/seed storage helical domain-containing protein</fullName>
    </recommendedName>
</protein>
<evidence type="ECO:0000313" key="5">
    <source>
        <dbReference type="EnsemblPlants" id="Pp3c25_180V3.1"/>
    </source>
</evidence>
<dbReference type="RefSeq" id="XP_024365904.1">
    <property type="nucleotide sequence ID" value="XM_024510136.2"/>
</dbReference>
<dbReference type="Gene3D" id="1.10.110.10">
    <property type="entry name" value="Plant lipid-transfer and hydrophobic proteins"/>
    <property type="match status" value="1"/>
</dbReference>
<dbReference type="Pfam" id="PF00234">
    <property type="entry name" value="Tryp_alpha_amyl"/>
    <property type="match status" value="1"/>
</dbReference>
<feature type="chain" id="PRO_5044576219" description="Bifunctional inhibitor/plant lipid transfer protein/seed storage helical domain-containing protein" evidence="2">
    <location>
        <begin position="24"/>
        <end position="218"/>
    </location>
</feature>
<dbReference type="Gramene" id="Pp3c25_180V3.3">
    <property type="protein sequence ID" value="Pp3c25_180V3.3"/>
    <property type="gene ID" value="Pp3c25_180"/>
</dbReference>
<dbReference type="PROSITE" id="PS51257">
    <property type="entry name" value="PROKAR_LIPOPROTEIN"/>
    <property type="match status" value="1"/>
</dbReference>
<dbReference type="AlphaFoldDB" id="A0A2K1ID78"/>
<keyword evidence="1" id="KW-0812">Transmembrane</keyword>
<proteinExistence type="predicted"/>
<dbReference type="InterPro" id="IPR036312">
    <property type="entry name" value="Bifun_inhib/LTP/seed_sf"/>
</dbReference>
<dbReference type="Gramene" id="Pp3c25_180V3.4">
    <property type="protein sequence ID" value="Pp3c25_180V3.4"/>
    <property type="gene ID" value="Pp3c25_180"/>
</dbReference>
<dbReference type="Gramene" id="Pp3c25_180V3.2">
    <property type="protein sequence ID" value="Pp3c25_180V3.2"/>
    <property type="gene ID" value="Pp3c25_180"/>
</dbReference>
<dbReference type="OrthoDB" id="911994at2759"/>
<dbReference type="EnsemblPlants" id="Pp3c25_180V3.2">
    <property type="protein sequence ID" value="Pp3c25_180V3.2"/>
    <property type="gene ID" value="Pp3c25_180"/>
</dbReference>
<reference evidence="4 6" key="1">
    <citation type="journal article" date="2008" name="Science">
        <title>The Physcomitrella genome reveals evolutionary insights into the conquest of land by plants.</title>
        <authorList>
            <person name="Rensing S."/>
            <person name="Lang D."/>
            <person name="Zimmer A."/>
            <person name="Terry A."/>
            <person name="Salamov A."/>
            <person name="Shapiro H."/>
            <person name="Nishiyama T."/>
            <person name="Perroud P.-F."/>
            <person name="Lindquist E."/>
            <person name="Kamisugi Y."/>
            <person name="Tanahashi T."/>
            <person name="Sakakibara K."/>
            <person name="Fujita T."/>
            <person name="Oishi K."/>
            <person name="Shin-I T."/>
            <person name="Kuroki Y."/>
            <person name="Toyoda A."/>
            <person name="Suzuki Y."/>
            <person name="Hashimoto A."/>
            <person name="Yamaguchi K."/>
            <person name="Sugano A."/>
            <person name="Kohara Y."/>
            <person name="Fujiyama A."/>
            <person name="Anterola A."/>
            <person name="Aoki S."/>
            <person name="Ashton N."/>
            <person name="Barbazuk W.B."/>
            <person name="Barker E."/>
            <person name="Bennetzen J."/>
            <person name="Bezanilla M."/>
            <person name="Blankenship R."/>
            <person name="Cho S.H."/>
            <person name="Dutcher S."/>
            <person name="Estelle M."/>
            <person name="Fawcett J.A."/>
            <person name="Gundlach H."/>
            <person name="Hanada K."/>
            <person name="Heyl A."/>
            <person name="Hicks K.A."/>
            <person name="Hugh J."/>
            <person name="Lohr M."/>
            <person name="Mayer K."/>
            <person name="Melkozernov A."/>
            <person name="Murata T."/>
            <person name="Nelson D."/>
            <person name="Pils B."/>
            <person name="Prigge M."/>
            <person name="Reiss B."/>
            <person name="Renner T."/>
            <person name="Rombauts S."/>
            <person name="Rushton P."/>
            <person name="Sanderfoot A."/>
            <person name="Schween G."/>
            <person name="Shiu S.-H."/>
            <person name="Stueber K."/>
            <person name="Theodoulou F.L."/>
            <person name="Tu H."/>
            <person name="Van de Peer Y."/>
            <person name="Verrier P.J."/>
            <person name="Waters E."/>
            <person name="Wood A."/>
            <person name="Yang L."/>
            <person name="Cove D."/>
            <person name="Cuming A."/>
            <person name="Hasebe M."/>
            <person name="Lucas S."/>
            <person name="Mishler D.B."/>
            <person name="Reski R."/>
            <person name="Grigoriev I."/>
            <person name="Quatrano R.S."/>
            <person name="Boore J.L."/>
        </authorList>
    </citation>
    <scope>NUCLEOTIDE SEQUENCE [LARGE SCALE GENOMIC DNA]</scope>
    <source>
        <strain evidence="5 6">cv. Gransden 2004</strain>
    </source>
</reference>
<dbReference type="EMBL" id="ABEU02000025">
    <property type="protein sequence ID" value="PNR27230.1"/>
    <property type="molecule type" value="Genomic_DNA"/>
</dbReference>
<reference evidence="4 6" key="2">
    <citation type="journal article" date="2018" name="Plant J.">
        <title>The Physcomitrella patens chromosome-scale assembly reveals moss genome structure and evolution.</title>
        <authorList>
            <person name="Lang D."/>
            <person name="Ullrich K.K."/>
            <person name="Murat F."/>
            <person name="Fuchs J."/>
            <person name="Jenkins J."/>
            <person name="Haas F.B."/>
            <person name="Piednoel M."/>
            <person name="Gundlach H."/>
            <person name="Van Bel M."/>
            <person name="Meyberg R."/>
            <person name="Vives C."/>
            <person name="Morata J."/>
            <person name="Symeonidi A."/>
            <person name="Hiss M."/>
            <person name="Muchero W."/>
            <person name="Kamisugi Y."/>
            <person name="Saleh O."/>
            <person name="Blanc G."/>
            <person name="Decker E.L."/>
            <person name="van Gessel N."/>
            <person name="Grimwood J."/>
            <person name="Hayes R.D."/>
            <person name="Graham S.W."/>
            <person name="Gunter L.E."/>
            <person name="McDaniel S.F."/>
            <person name="Hoernstein S.N.W."/>
            <person name="Larsson A."/>
            <person name="Li F.W."/>
            <person name="Perroud P.F."/>
            <person name="Phillips J."/>
            <person name="Ranjan P."/>
            <person name="Rokshar D.S."/>
            <person name="Rothfels C.J."/>
            <person name="Schneider L."/>
            <person name="Shu S."/>
            <person name="Stevenson D.W."/>
            <person name="Thummler F."/>
            <person name="Tillich M."/>
            <person name="Villarreal Aguilar J.C."/>
            <person name="Widiez T."/>
            <person name="Wong G.K."/>
            <person name="Wymore A."/>
            <person name="Zhang Y."/>
            <person name="Zimmer A.D."/>
            <person name="Quatrano R.S."/>
            <person name="Mayer K.F.X."/>
            <person name="Goodstein D."/>
            <person name="Casacuberta J.M."/>
            <person name="Vandepoele K."/>
            <person name="Reski R."/>
            <person name="Cuming A.C."/>
            <person name="Tuskan G.A."/>
            <person name="Maumus F."/>
            <person name="Salse J."/>
            <person name="Schmutz J."/>
            <person name="Rensing S.A."/>
        </authorList>
    </citation>
    <scope>NUCLEOTIDE SEQUENCE [LARGE SCALE GENOMIC DNA]</scope>
    <source>
        <strain evidence="5 6">cv. Gransden 2004</strain>
    </source>
</reference>
<evidence type="ECO:0000256" key="2">
    <source>
        <dbReference type="SAM" id="SignalP"/>
    </source>
</evidence>
<evidence type="ECO:0000313" key="6">
    <source>
        <dbReference type="Proteomes" id="UP000006727"/>
    </source>
</evidence>
<name>A0A2K1ID78_PHYPA</name>
<keyword evidence="1" id="KW-0472">Membrane</keyword>
<accession>A0A2K1ID78</accession>
<dbReference type="GeneID" id="112277600"/>
<dbReference type="RefSeq" id="XP_024365902.1">
    <property type="nucleotide sequence ID" value="XM_024510134.2"/>
</dbReference>
<feature type="domain" description="Bifunctional inhibitor/plant lipid transfer protein/seed storage helical" evidence="3">
    <location>
        <begin position="73"/>
        <end position="140"/>
    </location>
</feature>
<dbReference type="EnsemblPlants" id="Pp3c25_180V3.3">
    <property type="protein sequence ID" value="Pp3c25_180V3.3"/>
    <property type="gene ID" value="Pp3c25_180"/>
</dbReference>
<dbReference type="Gramene" id="Pp3c25_180V3.1">
    <property type="protein sequence ID" value="Pp3c25_180V3.1"/>
    <property type="gene ID" value="Pp3c25_180"/>
</dbReference>
<evidence type="ECO:0000259" key="3">
    <source>
        <dbReference type="Pfam" id="PF00234"/>
    </source>
</evidence>
<reference evidence="5" key="3">
    <citation type="submission" date="2020-12" db="UniProtKB">
        <authorList>
            <consortium name="EnsemblPlants"/>
        </authorList>
    </citation>
    <scope>IDENTIFICATION</scope>
</reference>
<evidence type="ECO:0000256" key="1">
    <source>
        <dbReference type="SAM" id="Phobius"/>
    </source>
</evidence>
<dbReference type="PaxDb" id="3218-PP1S395_35V6.2"/>
<gene>
    <name evidence="5" type="primary">LOC112277600</name>
    <name evidence="4" type="ORF">PHYPA_029382</name>
</gene>
<dbReference type="RefSeq" id="XP_024365905.1">
    <property type="nucleotide sequence ID" value="XM_024510137.2"/>
</dbReference>
<feature type="transmembrane region" description="Helical" evidence="1">
    <location>
        <begin position="171"/>
        <end position="196"/>
    </location>
</feature>
<dbReference type="InterPro" id="IPR016140">
    <property type="entry name" value="Bifunc_inhib/LTP/seed_store"/>
</dbReference>
<dbReference type="SUPFAM" id="SSF47699">
    <property type="entry name" value="Bifunctional inhibitor/lipid-transfer protein/seed storage 2S albumin"/>
    <property type="match status" value="1"/>
</dbReference>
<dbReference type="EnsemblPlants" id="Pp3c25_180V3.1">
    <property type="protein sequence ID" value="Pp3c25_180V3.1"/>
    <property type="gene ID" value="Pp3c25_180"/>
</dbReference>
<keyword evidence="6" id="KW-1185">Reference proteome</keyword>
<dbReference type="Proteomes" id="UP000006727">
    <property type="component" value="Chromosome 25"/>
</dbReference>